<evidence type="ECO:0000313" key="4">
    <source>
        <dbReference type="Proteomes" id="UP000699975"/>
    </source>
</evidence>
<evidence type="ECO:0000259" key="2">
    <source>
        <dbReference type="Pfam" id="PF00924"/>
    </source>
</evidence>
<protein>
    <submittedName>
        <fullName evidence="3">Mechanosensitive ion channel</fullName>
    </submittedName>
</protein>
<feature type="transmembrane region" description="Helical" evidence="1">
    <location>
        <begin position="245"/>
        <end position="262"/>
    </location>
</feature>
<organism evidence="3 4">
    <name type="scientific">Erythrobacter ani</name>
    <dbReference type="NCBI Taxonomy" id="2827235"/>
    <lineage>
        <taxon>Bacteria</taxon>
        <taxon>Pseudomonadati</taxon>
        <taxon>Pseudomonadota</taxon>
        <taxon>Alphaproteobacteria</taxon>
        <taxon>Sphingomonadales</taxon>
        <taxon>Erythrobacteraceae</taxon>
        <taxon>Erythrobacter/Porphyrobacter group</taxon>
        <taxon>Erythrobacter</taxon>
    </lineage>
</organism>
<dbReference type="PANTHER" id="PTHR30566:SF25">
    <property type="entry name" value="INNER MEMBRANE PROTEIN"/>
    <property type="match status" value="1"/>
</dbReference>
<feature type="transmembrane region" description="Helical" evidence="1">
    <location>
        <begin position="356"/>
        <end position="375"/>
    </location>
</feature>
<feature type="transmembrane region" description="Helical" evidence="1">
    <location>
        <begin position="200"/>
        <end position="224"/>
    </location>
</feature>
<dbReference type="Pfam" id="PF00924">
    <property type="entry name" value="MS_channel_2nd"/>
    <property type="match status" value="1"/>
</dbReference>
<evidence type="ECO:0000313" key="3">
    <source>
        <dbReference type="EMBL" id="MBV7266594.1"/>
    </source>
</evidence>
<gene>
    <name evidence="3" type="ORF">KCG45_10430</name>
</gene>
<dbReference type="PANTHER" id="PTHR30566">
    <property type="entry name" value="YNAI-RELATED MECHANOSENSITIVE ION CHANNEL"/>
    <property type="match status" value="1"/>
</dbReference>
<keyword evidence="1" id="KW-1133">Transmembrane helix</keyword>
<accession>A0ABS6SNM9</accession>
<reference evidence="3 4" key="1">
    <citation type="submission" date="2021-04" db="EMBL/GenBank/DDBJ databases">
        <authorList>
            <person name="Pira H."/>
            <person name="Risdian C."/>
            <person name="Wink J."/>
        </authorList>
    </citation>
    <scope>NUCLEOTIDE SEQUENCE [LARGE SCALE GENOMIC DNA]</scope>
    <source>
        <strain evidence="3 4">WH131</strain>
    </source>
</reference>
<feature type="transmembrane region" description="Helical" evidence="1">
    <location>
        <begin position="282"/>
        <end position="301"/>
    </location>
</feature>
<proteinExistence type="predicted"/>
<dbReference type="InterPro" id="IPR006685">
    <property type="entry name" value="MscS_channel_2nd"/>
</dbReference>
<dbReference type="RefSeq" id="WP_218317644.1">
    <property type="nucleotide sequence ID" value="NZ_JAGSPB010000002.1"/>
</dbReference>
<dbReference type="Proteomes" id="UP000699975">
    <property type="component" value="Unassembled WGS sequence"/>
</dbReference>
<comment type="caution">
    <text evidence="3">The sequence shown here is derived from an EMBL/GenBank/DDBJ whole genome shotgun (WGS) entry which is preliminary data.</text>
</comment>
<sequence>MMIWLALIAFPIAAQGPSDVPASSEPHVYELDVINPGLPQPAELLDLETPQALFESLMDAGHAEEWDRVATALDLSDLSVSEQAARGPELARQAFDIVNRSILIDWRGLSDRPDAVEVIASDKEPLAGEPRRSIVLTHLRADGRDYSFRIARLKTPNGEPVWMISRQTVENIPALYERYGPSKFEKSLPPQLRKQAFWTLAWWEVISLPVVLILALMAAALVYAGIRRFRENLDEERLAHSIARAIHLPASLTALAGTFALLRSSIFNFSGTVASILDPLEITLFVAAIGALILVIIETIIDFASGQRTRELEDPDNEEARDYFTKLAAGQRIITVFVVLIAAAVVLIQTDIASTLGFSLLASAGVLGLILVFAARQALGDLMASIQIAFAKTARIGDAVYWQGQWCYIERIGFTHLRLRTWDERRLMAPVAAFIGESFENWTKTDPSLMTHVELMLDHRADIDRLREEFQQFVENDDAVMDAEEAEVQVVGHDAQAMTVRFLARAEDPKAGWKLQCRVREHILAAIGKMDASDERTPVFLPREREVQVAQQAS</sequence>
<keyword evidence="1" id="KW-0472">Membrane</keyword>
<dbReference type="EMBL" id="JAGSPB010000002">
    <property type="protein sequence ID" value="MBV7266594.1"/>
    <property type="molecule type" value="Genomic_DNA"/>
</dbReference>
<name>A0ABS6SNM9_9SPHN</name>
<feature type="transmembrane region" description="Helical" evidence="1">
    <location>
        <begin position="333"/>
        <end position="350"/>
    </location>
</feature>
<evidence type="ECO:0000256" key="1">
    <source>
        <dbReference type="SAM" id="Phobius"/>
    </source>
</evidence>
<keyword evidence="4" id="KW-1185">Reference proteome</keyword>
<feature type="domain" description="Mechanosensitive ion channel MscS" evidence="2">
    <location>
        <begin position="379"/>
        <end position="444"/>
    </location>
</feature>
<keyword evidence="1" id="KW-0812">Transmembrane</keyword>